<protein>
    <submittedName>
        <fullName evidence="1">Uncharacterized protein</fullName>
    </submittedName>
</protein>
<reference evidence="1 2" key="1">
    <citation type="submission" date="2018-06" db="EMBL/GenBank/DDBJ databases">
        <title>Genomic Encyclopedia of Type Strains, Phase III (KMG-III): the genomes of soil and plant-associated and newly described type strains.</title>
        <authorList>
            <person name="Whitman W."/>
        </authorList>
    </citation>
    <scope>NUCLEOTIDE SEQUENCE [LARGE SCALE GENOMIC DNA]</scope>
    <source>
        <strain evidence="1 2">CGMCC 1.8979</strain>
    </source>
</reference>
<proteinExistence type="predicted"/>
<accession>A0A327Y9F5</accession>
<gene>
    <name evidence="1" type="ORF">B0I26_11740</name>
</gene>
<dbReference type="Proteomes" id="UP000248555">
    <property type="component" value="Unassembled WGS sequence"/>
</dbReference>
<evidence type="ECO:0000313" key="1">
    <source>
        <dbReference type="EMBL" id="RAK16626.1"/>
    </source>
</evidence>
<keyword evidence="2" id="KW-1185">Reference proteome</keyword>
<organism evidence="1 2">
    <name type="scientific">Paranoxybacillus vitaminiphilus</name>
    <dbReference type="NCBI Taxonomy" id="581036"/>
    <lineage>
        <taxon>Bacteria</taxon>
        <taxon>Bacillati</taxon>
        <taxon>Bacillota</taxon>
        <taxon>Bacilli</taxon>
        <taxon>Bacillales</taxon>
        <taxon>Anoxybacillaceae</taxon>
        <taxon>Paranoxybacillus</taxon>
    </lineage>
</organism>
<sequence>MIAAAAETAEARKFGKNNAWAISIPSVLVPIEYSIIEEIVIYIF</sequence>
<evidence type="ECO:0000313" key="2">
    <source>
        <dbReference type="Proteomes" id="UP000248555"/>
    </source>
</evidence>
<name>A0A327Y9F5_9BACL</name>
<comment type="caution">
    <text evidence="1">The sequence shown here is derived from an EMBL/GenBank/DDBJ whole genome shotgun (WGS) entry which is preliminary data.</text>
</comment>
<dbReference type="AlphaFoldDB" id="A0A327Y9F5"/>
<dbReference type="EMBL" id="QLMH01000017">
    <property type="protein sequence ID" value="RAK16626.1"/>
    <property type="molecule type" value="Genomic_DNA"/>
</dbReference>